<gene>
    <name evidence="3" type="ORF">BKE30_14650</name>
</gene>
<dbReference type="STRING" id="1907941.BKE30_14650"/>
<reference evidence="3 4" key="1">
    <citation type="submission" date="2016-10" db="EMBL/GenBank/DDBJ databases">
        <title>Draft Genome sequence of Alkanindiges sp. strain H1.</title>
        <authorList>
            <person name="Subhash Y."/>
            <person name="Lee S."/>
        </authorList>
    </citation>
    <scope>NUCLEOTIDE SEQUENCE [LARGE SCALE GENOMIC DNA]</scope>
    <source>
        <strain evidence="3 4">H1</strain>
    </source>
</reference>
<feature type="chain" id="PRO_5012887796" description="TraK C-terminal domain-containing protein" evidence="1">
    <location>
        <begin position="21"/>
        <end position="300"/>
    </location>
</feature>
<dbReference type="Proteomes" id="UP000192132">
    <property type="component" value="Unassembled WGS sequence"/>
</dbReference>
<evidence type="ECO:0000256" key="1">
    <source>
        <dbReference type="SAM" id="SignalP"/>
    </source>
</evidence>
<sequence length="300" mass="32477">MPSKLYLALAITVLTAPVYADELPFKSTRDIPAPERVTTAPIVGLSATQLSNPPTVQSLPKSSLTQSTRVVEKIQLEPAGLRQQTVNITNDDIHIVNVSASLVNRISTPFKSPAVIVNGSANYTVVGQDVFIELNSDQPTGLFIREDEKLTNNSVVAGLTLVPKPIPNQNIVIVLDHPLRERLTTPVQNVPSDYTDGIRVALSQAVAGQAPEGYSRANVSQSIARLGGVLLTPTNFYSGSDQNIYVYEAQNLTSQYIELNEPSFYHEGVRAVAFFPIVKLAPKAKTTVYILADAAEQDPN</sequence>
<organism evidence="3 4">
    <name type="scientific">Alkanindiges hydrocarboniclasticus</name>
    <dbReference type="NCBI Taxonomy" id="1907941"/>
    <lineage>
        <taxon>Bacteria</taxon>
        <taxon>Pseudomonadati</taxon>
        <taxon>Pseudomonadota</taxon>
        <taxon>Gammaproteobacteria</taxon>
        <taxon>Moraxellales</taxon>
        <taxon>Moraxellaceae</taxon>
        <taxon>Alkanindiges</taxon>
    </lineage>
</organism>
<feature type="signal peptide" evidence="1">
    <location>
        <begin position="1"/>
        <end position="20"/>
    </location>
</feature>
<proteinExistence type="predicted"/>
<dbReference type="InterPro" id="IPR055397">
    <property type="entry name" value="TraK_C"/>
</dbReference>
<evidence type="ECO:0000259" key="2">
    <source>
        <dbReference type="Pfam" id="PF23536"/>
    </source>
</evidence>
<comment type="caution">
    <text evidence="3">The sequence shown here is derived from an EMBL/GenBank/DDBJ whole genome shotgun (WGS) entry which is preliminary data.</text>
</comment>
<protein>
    <recommendedName>
        <fullName evidence="2">TraK C-terminal domain-containing protein</fullName>
    </recommendedName>
</protein>
<feature type="domain" description="TraK C-terminal" evidence="2">
    <location>
        <begin position="201"/>
        <end position="290"/>
    </location>
</feature>
<keyword evidence="4" id="KW-1185">Reference proteome</keyword>
<dbReference type="AlphaFoldDB" id="A0A1S8CQG0"/>
<dbReference type="OrthoDB" id="5298536at2"/>
<accession>A0A1S8CQG0</accession>
<dbReference type="RefSeq" id="WP_076879332.1">
    <property type="nucleotide sequence ID" value="NZ_MLCN01000055.1"/>
</dbReference>
<keyword evidence="1" id="KW-0732">Signal</keyword>
<name>A0A1S8CQG0_9GAMM</name>
<evidence type="ECO:0000313" key="4">
    <source>
        <dbReference type="Proteomes" id="UP000192132"/>
    </source>
</evidence>
<dbReference type="EMBL" id="MLCN01000055">
    <property type="protein sequence ID" value="ONG37368.1"/>
    <property type="molecule type" value="Genomic_DNA"/>
</dbReference>
<evidence type="ECO:0000313" key="3">
    <source>
        <dbReference type="EMBL" id="ONG37368.1"/>
    </source>
</evidence>
<dbReference type="Pfam" id="PF23536">
    <property type="entry name" value="TraK_C"/>
    <property type="match status" value="1"/>
</dbReference>